<feature type="domain" description="Copper amine oxidase-like N-terminal" evidence="2">
    <location>
        <begin position="60"/>
        <end position="157"/>
    </location>
</feature>
<feature type="chain" id="PRO_5016312737" evidence="1">
    <location>
        <begin position="20"/>
        <end position="375"/>
    </location>
</feature>
<dbReference type="AlphaFoldDB" id="A0A323THA7"/>
<comment type="caution">
    <text evidence="3">The sequence shown here is derived from an EMBL/GenBank/DDBJ whole genome shotgun (WGS) entry which is preliminary data.</text>
</comment>
<dbReference type="InterPro" id="IPR011055">
    <property type="entry name" value="Dup_hybrid_motif"/>
</dbReference>
<dbReference type="PANTHER" id="PTHR21666">
    <property type="entry name" value="PEPTIDASE-RELATED"/>
    <property type="match status" value="1"/>
</dbReference>
<evidence type="ECO:0000313" key="3">
    <source>
        <dbReference type="EMBL" id="PYZ93294.1"/>
    </source>
</evidence>
<dbReference type="CDD" id="cd12797">
    <property type="entry name" value="M23_peptidase"/>
    <property type="match status" value="1"/>
</dbReference>
<feature type="signal peptide" evidence="1">
    <location>
        <begin position="1"/>
        <end position="19"/>
    </location>
</feature>
<gene>
    <name evidence="3" type="ORF">CR194_08860</name>
</gene>
<dbReference type="Gene3D" id="2.70.70.10">
    <property type="entry name" value="Glucose Permease (Domain IIA)"/>
    <property type="match status" value="1"/>
</dbReference>
<dbReference type="InterPro" id="IPR036582">
    <property type="entry name" value="Mao_N_sf"/>
</dbReference>
<keyword evidence="4" id="KW-1185">Reference proteome</keyword>
<dbReference type="GO" id="GO:0004222">
    <property type="term" value="F:metalloendopeptidase activity"/>
    <property type="evidence" value="ECO:0007669"/>
    <property type="project" value="TreeGrafter"/>
</dbReference>
<sequence>MKKLIGMLAVTMVMTACQAQNNHQEETESNDDAINENTVEHQENNEEEESTEEQYEEFSTYTFEDYEDPFVSVDELTEVLGGQYEYDDVNKALTITMNDREFYLVYEVPVLEVNGVYLDSDEVFVMEDDEGNPYVSKAFIEEGLETEYEYEESSSTLLVHWEENVVEAWGDYGQEEVDIHSFSPEEMVDFLSFLQTPIEGASVSTVESHLPGAPRDYRNGEHEGIDWYDFASGTEITTDTPIYAMAEGVVVRVDDDFEDYPSHEVRDEDLELAAEVGFTPEYIFDRLRGQQVWVQYENGVMIRFAHLDSIPEELELGQEVDEETVIGFVGNSGTSHAMNQDDGGLHLHKDLLIYGELFWEPFTLEETSYILRELW</sequence>
<evidence type="ECO:0000259" key="2">
    <source>
        <dbReference type="Pfam" id="PF07833"/>
    </source>
</evidence>
<keyword evidence="1" id="KW-0732">Signal</keyword>
<dbReference type="Proteomes" id="UP000248214">
    <property type="component" value="Unassembled WGS sequence"/>
</dbReference>
<organism evidence="3 4">
    <name type="scientific">Salipaludibacillus keqinensis</name>
    <dbReference type="NCBI Taxonomy" id="2045207"/>
    <lineage>
        <taxon>Bacteria</taxon>
        <taxon>Bacillati</taxon>
        <taxon>Bacillota</taxon>
        <taxon>Bacilli</taxon>
        <taxon>Bacillales</taxon>
        <taxon>Bacillaceae</taxon>
    </lineage>
</organism>
<dbReference type="Pfam" id="PF07833">
    <property type="entry name" value="Cu_amine_oxidN1"/>
    <property type="match status" value="1"/>
</dbReference>
<accession>A0A323THA7</accession>
<dbReference type="SUPFAM" id="SSF51261">
    <property type="entry name" value="Duplicated hybrid motif"/>
    <property type="match status" value="1"/>
</dbReference>
<name>A0A323THA7_9BACI</name>
<evidence type="ECO:0000256" key="1">
    <source>
        <dbReference type="SAM" id="SignalP"/>
    </source>
</evidence>
<dbReference type="SUPFAM" id="SSF55383">
    <property type="entry name" value="Copper amine oxidase, domain N"/>
    <property type="match status" value="1"/>
</dbReference>
<dbReference type="InterPro" id="IPR012854">
    <property type="entry name" value="Cu_amine_oxidase-like_N"/>
</dbReference>
<proteinExistence type="predicted"/>
<dbReference type="RefSeq" id="WP_110609325.1">
    <property type="nucleotide sequence ID" value="NZ_PDOD01000002.1"/>
</dbReference>
<dbReference type="InterPro" id="IPR050570">
    <property type="entry name" value="Cell_wall_metabolism_enzyme"/>
</dbReference>
<dbReference type="PROSITE" id="PS51257">
    <property type="entry name" value="PROKAR_LIPOPROTEIN"/>
    <property type="match status" value="1"/>
</dbReference>
<dbReference type="PANTHER" id="PTHR21666:SF270">
    <property type="entry name" value="MUREIN HYDROLASE ACTIVATOR ENVC"/>
    <property type="match status" value="1"/>
</dbReference>
<dbReference type="EMBL" id="PDOD01000002">
    <property type="protein sequence ID" value="PYZ93294.1"/>
    <property type="molecule type" value="Genomic_DNA"/>
</dbReference>
<reference evidence="3 4" key="1">
    <citation type="submission" date="2017-10" db="EMBL/GenBank/DDBJ databases">
        <title>Bacillus sp. nov., a halophilic bacterium isolated from a Keqin Lake.</title>
        <authorList>
            <person name="Wang H."/>
        </authorList>
    </citation>
    <scope>NUCLEOTIDE SEQUENCE [LARGE SCALE GENOMIC DNA]</scope>
    <source>
        <strain evidence="3 4">KQ-12</strain>
    </source>
</reference>
<evidence type="ECO:0000313" key="4">
    <source>
        <dbReference type="Proteomes" id="UP000248214"/>
    </source>
</evidence>
<dbReference type="OrthoDB" id="30934at2"/>
<protein>
    <submittedName>
        <fullName evidence="3">Peptidase M23</fullName>
    </submittedName>
</protein>